<dbReference type="InterPro" id="IPR038071">
    <property type="entry name" value="UROD/MetE-like_sf"/>
</dbReference>
<protein>
    <recommendedName>
        <fullName evidence="3">Trimethylamine corrinoid protein 2</fullName>
    </recommendedName>
</protein>
<organism evidence="1 2">
    <name type="scientific">Clostridium aromativorans</name>
    <dbReference type="NCBI Taxonomy" id="2836848"/>
    <lineage>
        <taxon>Bacteria</taxon>
        <taxon>Bacillati</taxon>
        <taxon>Bacillota</taxon>
        <taxon>Clostridia</taxon>
        <taxon>Eubacteriales</taxon>
        <taxon>Clostridiaceae</taxon>
        <taxon>Clostridium</taxon>
    </lineage>
</organism>
<name>A0ABS8N0L9_9CLOT</name>
<keyword evidence="2" id="KW-1185">Reference proteome</keyword>
<accession>A0ABS8N0L9</accession>
<dbReference type="Gene3D" id="3.20.20.210">
    <property type="match status" value="1"/>
</dbReference>
<dbReference type="EMBL" id="JAJJPB010000001">
    <property type="protein sequence ID" value="MCC9293333.1"/>
    <property type="molecule type" value="Genomic_DNA"/>
</dbReference>
<evidence type="ECO:0000313" key="2">
    <source>
        <dbReference type="Proteomes" id="UP001165422"/>
    </source>
</evidence>
<comment type="caution">
    <text evidence="1">The sequence shown here is derived from an EMBL/GenBank/DDBJ whole genome shotgun (WGS) entry which is preliminary data.</text>
</comment>
<evidence type="ECO:0000313" key="1">
    <source>
        <dbReference type="EMBL" id="MCC9293333.1"/>
    </source>
</evidence>
<dbReference type="RefSeq" id="WP_229980401.1">
    <property type="nucleotide sequence ID" value="NZ_JAJJPB010000001.1"/>
</dbReference>
<gene>
    <name evidence="1" type="ORF">LN736_00395</name>
</gene>
<dbReference type="SUPFAM" id="SSF51726">
    <property type="entry name" value="UROD/MetE-like"/>
    <property type="match status" value="1"/>
</dbReference>
<sequence>MLDLEEMEKRLNRHYNFWDKRFEGEGAYFAIMAPDETALDKYPPIKPPGSLEQKWFDIDYRLEENNQKLNTTYFAGDAVPIANIDFGSGILASFLGSEYKLAEDTIWYDAKPIISDWNDLPKLSLLKDSEIYKKFIGITKSFCEASQGRYITSITDVGANMDVLASLRGRENLLMDLIVEPDEVKRFLFRIDQFWKEVFDENIKILSRYKRTFTSWVPIVNQKTWYPLLSEFSTMISPTMFEDIVFPAIQREADYLDQALFNLDGEDQVKYLSILLRLEGLHSIEWDPVPKYSPKFNKVIKYFSSETSIEVYKQIQSCGKKLVIREVIPEQIEPILNNISPDGVFFVVNCSNRKEADEFLTFSRKWTKYGR</sequence>
<reference evidence="1" key="1">
    <citation type="submission" date="2021-11" db="EMBL/GenBank/DDBJ databases">
        <authorList>
            <person name="Qingchun L."/>
            <person name="Dong Z."/>
            <person name="Zongwei Q."/>
            <person name="Jia Z."/>
            <person name="Duotao L."/>
        </authorList>
    </citation>
    <scope>NUCLEOTIDE SEQUENCE</scope>
    <source>
        <strain evidence="1">WLY-B-L2</strain>
    </source>
</reference>
<evidence type="ECO:0008006" key="3">
    <source>
        <dbReference type="Google" id="ProtNLM"/>
    </source>
</evidence>
<proteinExistence type="predicted"/>
<dbReference type="Proteomes" id="UP001165422">
    <property type="component" value="Unassembled WGS sequence"/>
</dbReference>